<proteinExistence type="inferred from homology"/>
<comment type="caution">
    <text evidence="4">The sequence shown here is derived from an EMBL/GenBank/DDBJ whole genome shotgun (WGS) entry which is preliminary data.</text>
</comment>
<evidence type="ECO:0000313" key="5">
    <source>
        <dbReference type="Proteomes" id="UP000481861"/>
    </source>
</evidence>
<evidence type="ECO:0000256" key="1">
    <source>
        <dbReference type="ARBA" id="ARBA00005043"/>
    </source>
</evidence>
<evidence type="ECO:0000313" key="4">
    <source>
        <dbReference type="EMBL" id="KAF2867201.1"/>
    </source>
</evidence>
<comment type="similarity">
    <text evidence="2">Belongs to the ELP6 family.</text>
</comment>
<comment type="pathway">
    <text evidence="1">tRNA modification; 5-methoxycarbonylmethyl-2-thiouridine-tRNA biosynthesis.</text>
</comment>
<organism evidence="4 5">
    <name type="scientific">Massariosphaeria phaeospora</name>
    <dbReference type="NCBI Taxonomy" id="100035"/>
    <lineage>
        <taxon>Eukaryota</taxon>
        <taxon>Fungi</taxon>
        <taxon>Dikarya</taxon>
        <taxon>Ascomycota</taxon>
        <taxon>Pezizomycotina</taxon>
        <taxon>Dothideomycetes</taxon>
        <taxon>Pleosporomycetidae</taxon>
        <taxon>Pleosporales</taxon>
        <taxon>Pleosporales incertae sedis</taxon>
        <taxon>Massariosphaeria</taxon>
    </lineage>
</organism>
<dbReference type="OrthoDB" id="9995306at2759"/>
<dbReference type="GO" id="GO:0033588">
    <property type="term" value="C:elongator holoenzyme complex"/>
    <property type="evidence" value="ECO:0007669"/>
    <property type="project" value="InterPro"/>
</dbReference>
<dbReference type="EMBL" id="JAADJZ010000024">
    <property type="protein sequence ID" value="KAF2867201.1"/>
    <property type="molecule type" value="Genomic_DNA"/>
</dbReference>
<dbReference type="PANTHER" id="PTHR16184">
    <property type="entry name" value="ELONGATOR COMPLEX PROTEIN 6"/>
    <property type="match status" value="1"/>
</dbReference>
<sequence>MSPSSRIPPLLQPCIRLPKDKSILLVTSTLGASANWLIIRFICDALSSTAKDGGLSDEINTLGEGGVNIILVSWMQEWEFWKQEARKGGGLDLDRAKREGRMAFVDGLRALFLPDGGEKNENIPVTKTTQTPPVRTLPGGIPARGPAAVPARTTPSASTIPARNLPEQTSASTKQGHYTLCSPDLAHLKSTIQTAVAHLTPTSTSTTTTKTLLILDTPSILLATTPTISPSSLTSLVLTLHTTLPHILVHSHADDPLLSLSTPPQPLELAHHNFVVKVAHMSRRVLSVRVLDTGVARDVSGVLRVTENKVGLGDLRVKGKEEEEDDGNGGREVLYYVKGDGSVRVFERGGGGDG</sequence>
<dbReference type="PANTHER" id="PTHR16184:SF6">
    <property type="entry name" value="ELONGATOR COMPLEX PROTEIN 6"/>
    <property type="match status" value="1"/>
</dbReference>
<protein>
    <recommendedName>
        <fullName evidence="6">Elongator complex protein 5</fullName>
    </recommendedName>
</protein>
<evidence type="ECO:0000256" key="2">
    <source>
        <dbReference type="ARBA" id="ARBA00008837"/>
    </source>
</evidence>
<name>A0A7C8M477_9PLEO</name>
<dbReference type="CDD" id="cd19495">
    <property type="entry name" value="Elp6"/>
    <property type="match status" value="1"/>
</dbReference>
<dbReference type="GO" id="GO:0002098">
    <property type="term" value="P:tRNA wobble uridine modification"/>
    <property type="evidence" value="ECO:0007669"/>
    <property type="project" value="InterPro"/>
</dbReference>
<dbReference type="AlphaFoldDB" id="A0A7C8M477"/>
<gene>
    <name evidence="4" type="ORF">BDV95DRAFT_671396</name>
</gene>
<dbReference type="Proteomes" id="UP000481861">
    <property type="component" value="Unassembled WGS sequence"/>
</dbReference>
<feature type="region of interest" description="Disordered" evidence="3">
    <location>
        <begin position="119"/>
        <end position="175"/>
    </location>
</feature>
<dbReference type="UniPathway" id="UPA00988"/>
<dbReference type="InterPro" id="IPR027417">
    <property type="entry name" value="P-loop_NTPase"/>
</dbReference>
<feature type="compositionally biased region" description="Polar residues" evidence="3">
    <location>
        <begin position="123"/>
        <end position="133"/>
    </location>
</feature>
<dbReference type="InterPro" id="IPR018627">
    <property type="entry name" value="ELP6"/>
</dbReference>
<reference evidence="4 5" key="1">
    <citation type="submission" date="2020-01" db="EMBL/GenBank/DDBJ databases">
        <authorList>
            <consortium name="DOE Joint Genome Institute"/>
            <person name="Haridas S."/>
            <person name="Albert R."/>
            <person name="Binder M."/>
            <person name="Bloem J."/>
            <person name="Labutti K."/>
            <person name="Salamov A."/>
            <person name="Andreopoulos B."/>
            <person name="Baker S.E."/>
            <person name="Barry K."/>
            <person name="Bills G."/>
            <person name="Bluhm B.H."/>
            <person name="Cannon C."/>
            <person name="Castanera R."/>
            <person name="Culley D.E."/>
            <person name="Daum C."/>
            <person name="Ezra D."/>
            <person name="Gonzalez J.B."/>
            <person name="Henrissat B."/>
            <person name="Kuo A."/>
            <person name="Liang C."/>
            <person name="Lipzen A."/>
            <person name="Lutzoni F."/>
            <person name="Magnuson J."/>
            <person name="Mondo S."/>
            <person name="Nolan M."/>
            <person name="Ohm R."/>
            <person name="Pangilinan J."/>
            <person name="Park H.-J.H."/>
            <person name="Ramirez L."/>
            <person name="Alfaro M."/>
            <person name="Sun H."/>
            <person name="Tritt A."/>
            <person name="Yoshinaga Y."/>
            <person name="Zwiers L.-H.L."/>
            <person name="Turgeon B.G."/>
            <person name="Goodwin S.B."/>
            <person name="Spatafora J.W."/>
            <person name="Crous P.W."/>
            <person name="Grigoriev I.V."/>
        </authorList>
    </citation>
    <scope>NUCLEOTIDE SEQUENCE [LARGE SCALE GENOMIC DNA]</scope>
    <source>
        <strain evidence="4 5">CBS 611.86</strain>
    </source>
</reference>
<evidence type="ECO:0008006" key="6">
    <source>
        <dbReference type="Google" id="ProtNLM"/>
    </source>
</evidence>
<evidence type="ECO:0000256" key="3">
    <source>
        <dbReference type="SAM" id="MobiDB-lite"/>
    </source>
</evidence>
<feature type="compositionally biased region" description="Polar residues" evidence="3">
    <location>
        <begin position="153"/>
        <end position="175"/>
    </location>
</feature>
<keyword evidence="5" id="KW-1185">Reference proteome</keyword>
<dbReference type="Gene3D" id="3.40.50.300">
    <property type="entry name" value="P-loop containing nucleotide triphosphate hydrolases"/>
    <property type="match status" value="1"/>
</dbReference>
<accession>A0A7C8M477</accession>